<name>A0A1J4JGI7_9EUKA</name>
<reference evidence="1" key="1">
    <citation type="submission" date="2016-10" db="EMBL/GenBank/DDBJ databases">
        <authorList>
            <person name="Benchimol M."/>
            <person name="Almeida L.G."/>
            <person name="Vasconcelos A.T."/>
            <person name="Perreira-Neves A."/>
            <person name="Rosa I.A."/>
            <person name="Tasca T."/>
            <person name="Bogo M.R."/>
            <person name="de Souza W."/>
        </authorList>
    </citation>
    <scope>NUCLEOTIDE SEQUENCE [LARGE SCALE GENOMIC DNA]</scope>
    <source>
        <strain evidence="1">K</strain>
    </source>
</reference>
<dbReference type="GeneID" id="94829550"/>
<proteinExistence type="predicted"/>
<dbReference type="Pfam" id="PF13306">
    <property type="entry name" value="LRR_5"/>
    <property type="match status" value="1"/>
</dbReference>
<gene>
    <name evidence="1" type="ORF">TRFO_09392</name>
</gene>
<comment type="caution">
    <text evidence="1">The sequence shown here is derived from an EMBL/GenBank/DDBJ whole genome shotgun (WGS) entry which is preliminary data.</text>
</comment>
<keyword evidence="2" id="KW-1185">Reference proteome</keyword>
<dbReference type="InterPro" id="IPR032675">
    <property type="entry name" value="LRR_dom_sf"/>
</dbReference>
<dbReference type="Proteomes" id="UP000179807">
    <property type="component" value="Unassembled WGS sequence"/>
</dbReference>
<protein>
    <submittedName>
        <fullName evidence="1">Uncharacterized protein</fullName>
    </submittedName>
</protein>
<dbReference type="AlphaFoldDB" id="A0A1J4JGI7"/>
<accession>A0A1J4JGI7</accession>
<evidence type="ECO:0000313" key="1">
    <source>
        <dbReference type="EMBL" id="OHS97415.1"/>
    </source>
</evidence>
<dbReference type="RefSeq" id="XP_068350552.1">
    <property type="nucleotide sequence ID" value="XM_068494846.1"/>
</dbReference>
<dbReference type="InterPro" id="IPR026906">
    <property type="entry name" value="LRR_5"/>
</dbReference>
<dbReference type="EMBL" id="MLAK01001115">
    <property type="protein sequence ID" value="OHS97415.1"/>
    <property type="molecule type" value="Genomic_DNA"/>
</dbReference>
<dbReference type="VEuPathDB" id="TrichDB:TRFO_09392"/>
<dbReference type="Gene3D" id="3.80.10.10">
    <property type="entry name" value="Ribonuclease Inhibitor"/>
    <property type="match status" value="1"/>
</dbReference>
<organism evidence="1 2">
    <name type="scientific">Tritrichomonas foetus</name>
    <dbReference type="NCBI Taxonomy" id="1144522"/>
    <lineage>
        <taxon>Eukaryota</taxon>
        <taxon>Metamonada</taxon>
        <taxon>Parabasalia</taxon>
        <taxon>Tritrichomonadida</taxon>
        <taxon>Tritrichomonadidae</taxon>
        <taxon>Tritrichomonas</taxon>
    </lineage>
</organism>
<sequence>MRKYDFSPNIFSEINNRNIILIVPEHLSLPSDITNDSPSNNQSIQIQYIKPNVERLTAILVNDITYEFDNYILTAKIIASPKAKGKVFIPRIIKNKKIQYEITTIGERSFEMNKTISSLTFDPKSEVTTIENNAFKRSSISKLQIPQKFEYFASNWNCCMPLLSEIEISPKNNNFILENGFLLDKEKETIYFYLRDLETEELIIPSTIIYSKLCI</sequence>
<evidence type="ECO:0000313" key="2">
    <source>
        <dbReference type="Proteomes" id="UP000179807"/>
    </source>
</evidence>